<organism evidence="2 3">
    <name type="scientific">Amycolatopsis acididurans</name>
    <dbReference type="NCBI Taxonomy" id="2724524"/>
    <lineage>
        <taxon>Bacteria</taxon>
        <taxon>Bacillati</taxon>
        <taxon>Actinomycetota</taxon>
        <taxon>Actinomycetes</taxon>
        <taxon>Pseudonocardiales</taxon>
        <taxon>Pseudonocardiaceae</taxon>
        <taxon>Amycolatopsis</taxon>
    </lineage>
</organism>
<dbReference type="Pfam" id="PF00561">
    <property type="entry name" value="Abhydrolase_1"/>
    <property type="match status" value="1"/>
</dbReference>
<dbReference type="PANTHER" id="PTHR43798:SF33">
    <property type="entry name" value="HYDROLASE, PUTATIVE (AFU_ORTHOLOGUE AFUA_2G14860)-RELATED"/>
    <property type="match status" value="1"/>
</dbReference>
<dbReference type="GO" id="GO:0047570">
    <property type="term" value="F:3-oxoadipate enol-lactonase activity"/>
    <property type="evidence" value="ECO:0007669"/>
    <property type="project" value="UniProtKB-EC"/>
</dbReference>
<dbReference type="PRINTS" id="PR00111">
    <property type="entry name" value="ABHYDROLASE"/>
</dbReference>
<dbReference type="InterPro" id="IPR026968">
    <property type="entry name" value="PcaD/CatD"/>
</dbReference>
<dbReference type="RefSeq" id="WP_168516030.1">
    <property type="nucleotide sequence ID" value="NZ_JAAXLS010000008.1"/>
</dbReference>
<dbReference type="EMBL" id="JAAXLS010000008">
    <property type="protein sequence ID" value="NKQ54137.1"/>
    <property type="molecule type" value="Genomic_DNA"/>
</dbReference>
<accession>A0ABX1J2Z3</accession>
<keyword evidence="3" id="KW-1185">Reference proteome</keyword>
<dbReference type="NCBIfam" id="TIGR02427">
    <property type="entry name" value="protocat_pcaD"/>
    <property type="match status" value="1"/>
</dbReference>
<protein>
    <submittedName>
        <fullName evidence="2">3-oxoadipate enol-lactonase</fullName>
        <ecNumber evidence="2">3.1.1.24</ecNumber>
    </submittedName>
</protein>
<evidence type="ECO:0000259" key="1">
    <source>
        <dbReference type="Pfam" id="PF00561"/>
    </source>
</evidence>
<dbReference type="Proteomes" id="UP000715441">
    <property type="component" value="Unassembled WGS sequence"/>
</dbReference>
<dbReference type="InterPro" id="IPR050266">
    <property type="entry name" value="AB_hydrolase_sf"/>
</dbReference>
<comment type="caution">
    <text evidence="2">The sequence shown here is derived from an EMBL/GenBank/DDBJ whole genome shotgun (WGS) entry which is preliminary data.</text>
</comment>
<dbReference type="InterPro" id="IPR000073">
    <property type="entry name" value="AB_hydrolase_1"/>
</dbReference>
<dbReference type="EC" id="3.1.1.24" evidence="2"/>
<dbReference type="PANTHER" id="PTHR43798">
    <property type="entry name" value="MONOACYLGLYCEROL LIPASE"/>
    <property type="match status" value="1"/>
</dbReference>
<dbReference type="InterPro" id="IPR029058">
    <property type="entry name" value="AB_hydrolase_fold"/>
</dbReference>
<keyword evidence="2" id="KW-0378">Hydrolase</keyword>
<dbReference type="Gene3D" id="3.40.50.1820">
    <property type="entry name" value="alpha/beta hydrolase"/>
    <property type="match status" value="1"/>
</dbReference>
<evidence type="ECO:0000313" key="3">
    <source>
        <dbReference type="Proteomes" id="UP000715441"/>
    </source>
</evidence>
<name>A0ABX1J2Z3_9PSEU</name>
<feature type="domain" description="AB hydrolase-1" evidence="1">
    <location>
        <begin position="14"/>
        <end position="240"/>
    </location>
</feature>
<reference evidence="2 3" key="1">
    <citation type="submission" date="2020-04" db="EMBL/GenBank/DDBJ databases">
        <title>Novel species.</title>
        <authorList>
            <person name="Teo W.F.A."/>
            <person name="Lipun K."/>
            <person name="Srisuk N."/>
            <person name="Duangmal K."/>
        </authorList>
    </citation>
    <scope>NUCLEOTIDE SEQUENCE [LARGE SCALE GENOMIC DNA]</scope>
    <source>
        <strain evidence="2 3">K13G38</strain>
    </source>
</reference>
<proteinExistence type="predicted"/>
<sequence length="256" mass="27215">MDVHYEVDGPADGPAVVLSNSIGSNLRMWQPQVKPLVDSGFRVIRYDTRGHGRSPVPAAPYTIADLGGDVVALLDRLGISSAHFVGLSLGGMTGIWLAQHEPARIAGLAATFTSARTAGNAQMWRDRIAQVRESGMGVIADGSVGRWFTQPWIDAHPALAKEMREMTAATPVEGYAGCCEVLATLDLVPGLAKITAPTLVISGAEDKSLPPEQGRQIADNVTGARFELISPAAHLGSYEQPERFNELVIAHLKGVS</sequence>
<evidence type="ECO:0000313" key="2">
    <source>
        <dbReference type="EMBL" id="NKQ54137.1"/>
    </source>
</evidence>
<gene>
    <name evidence="2" type="primary">pcaD</name>
    <name evidence="2" type="ORF">HFP15_14710</name>
</gene>
<dbReference type="SUPFAM" id="SSF53474">
    <property type="entry name" value="alpha/beta-Hydrolases"/>
    <property type="match status" value="1"/>
</dbReference>